<dbReference type="RefSeq" id="WP_160689252.1">
    <property type="nucleotide sequence ID" value="NZ_CP047897.1"/>
</dbReference>
<organism evidence="6 7">
    <name type="scientific">Nibribacter ruber</name>
    <dbReference type="NCBI Taxonomy" id="2698458"/>
    <lineage>
        <taxon>Bacteria</taxon>
        <taxon>Pseudomonadati</taxon>
        <taxon>Bacteroidota</taxon>
        <taxon>Cytophagia</taxon>
        <taxon>Cytophagales</taxon>
        <taxon>Hymenobacteraceae</taxon>
        <taxon>Nibribacter</taxon>
    </lineage>
</organism>
<dbReference type="Gene3D" id="3.90.550.10">
    <property type="entry name" value="Spore Coat Polysaccharide Biosynthesis Protein SpsA, Chain A"/>
    <property type="match status" value="1"/>
</dbReference>
<dbReference type="InterPro" id="IPR001173">
    <property type="entry name" value="Glyco_trans_2-like"/>
</dbReference>
<dbReference type="InterPro" id="IPR029044">
    <property type="entry name" value="Nucleotide-diphossugar_trans"/>
</dbReference>
<gene>
    <name evidence="6" type="ORF">GU926_04015</name>
</gene>
<evidence type="ECO:0000259" key="5">
    <source>
        <dbReference type="Pfam" id="PF00535"/>
    </source>
</evidence>
<dbReference type="SUPFAM" id="SSF53448">
    <property type="entry name" value="Nucleotide-diphospho-sugar transferases"/>
    <property type="match status" value="1"/>
</dbReference>
<keyword evidence="4" id="KW-0472">Membrane</keyword>
<dbReference type="Proteomes" id="UP000464214">
    <property type="component" value="Chromosome"/>
</dbReference>
<accession>A0A6P1NWP7</accession>
<sequence>MIFLVVLLLVLGTYALVLLGSAWAWARLPVPKNQSVGSKVFFTVIIPVKDEQGNLLPLLQDLERQTYPSSLFEVLVVDDHSIDGTPDLVNDFLQRSSLQVKLLFLASFPEKRLKKGAIELGVSQAQGDWIVCTDGDCRVHPNWLTVLNACRLEQKAKLISGPVMLTYQEDWFQQLQALEFSALIGVGAACIGWQQPTMCNGANLAYEKAAFLGVNGFAGNDHLPSGDDEFLMHKIHQKYPGSVAFLKDQEAIVKTSAIPAFKSFLEQRKRWASKWKHYTRTAPKALAVLVLTANVALWVVLGLAVAGTLGWWWFWWALAMKLVPDLVLLAPVLDFFRRKRLLLFIGLLQVLYVPYVLATAILGWRGTYAWKNRQHLPV</sequence>
<keyword evidence="4" id="KW-1133">Transmembrane helix</keyword>
<evidence type="ECO:0000256" key="2">
    <source>
        <dbReference type="ARBA" id="ARBA00022676"/>
    </source>
</evidence>
<keyword evidence="3 6" id="KW-0808">Transferase</keyword>
<feature type="domain" description="Glycosyltransferase 2-like" evidence="5">
    <location>
        <begin position="43"/>
        <end position="171"/>
    </location>
</feature>
<evidence type="ECO:0000313" key="6">
    <source>
        <dbReference type="EMBL" id="QHL86649.1"/>
    </source>
</evidence>
<dbReference type="KEGG" id="nib:GU926_04015"/>
<evidence type="ECO:0000256" key="4">
    <source>
        <dbReference type="SAM" id="Phobius"/>
    </source>
</evidence>
<dbReference type="PANTHER" id="PTHR43630:SF1">
    <property type="entry name" value="POLY-BETA-1,6-N-ACETYL-D-GLUCOSAMINE SYNTHASE"/>
    <property type="match status" value="1"/>
</dbReference>
<feature type="transmembrane region" description="Helical" evidence="4">
    <location>
        <begin position="312"/>
        <end position="329"/>
    </location>
</feature>
<keyword evidence="7" id="KW-1185">Reference proteome</keyword>
<evidence type="ECO:0000256" key="3">
    <source>
        <dbReference type="ARBA" id="ARBA00022679"/>
    </source>
</evidence>
<keyword evidence="2" id="KW-0328">Glycosyltransferase</keyword>
<dbReference type="EMBL" id="CP047897">
    <property type="protein sequence ID" value="QHL86649.1"/>
    <property type="molecule type" value="Genomic_DNA"/>
</dbReference>
<dbReference type="PANTHER" id="PTHR43630">
    <property type="entry name" value="POLY-BETA-1,6-N-ACETYL-D-GLUCOSAMINE SYNTHASE"/>
    <property type="match status" value="1"/>
</dbReference>
<feature type="transmembrane region" description="Helical" evidence="4">
    <location>
        <begin position="341"/>
        <end position="364"/>
    </location>
</feature>
<dbReference type="AlphaFoldDB" id="A0A6P1NWP7"/>
<dbReference type="Pfam" id="PF00535">
    <property type="entry name" value="Glycos_transf_2"/>
    <property type="match status" value="1"/>
</dbReference>
<proteinExistence type="inferred from homology"/>
<name>A0A6P1NWP7_9BACT</name>
<protein>
    <submittedName>
        <fullName evidence="6">Glycosyltransferase</fullName>
    </submittedName>
</protein>
<feature type="transmembrane region" description="Helical" evidence="4">
    <location>
        <begin position="285"/>
        <end position="306"/>
    </location>
</feature>
<reference evidence="6 7" key="1">
    <citation type="submission" date="2020-01" db="EMBL/GenBank/DDBJ databases">
        <authorList>
            <person name="Kim M."/>
        </authorList>
    </citation>
    <scope>NUCLEOTIDE SEQUENCE [LARGE SCALE GENOMIC DNA]</scope>
    <source>
        <strain evidence="6 7">BT10</strain>
    </source>
</reference>
<keyword evidence="4" id="KW-0812">Transmembrane</keyword>
<dbReference type="GO" id="GO:0016757">
    <property type="term" value="F:glycosyltransferase activity"/>
    <property type="evidence" value="ECO:0007669"/>
    <property type="project" value="UniProtKB-KW"/>
</dbReference>
<evidence type="ECO:0000313" key="7">
    <source>
        <dbReference type="Proteomes" id="UP000464214"/>
    </source>
</evidence>
<evidence type="ECO:0000256" key="1">
    <source>
        <dbReference type="ARBA" id="ARBA00006739"/>
    </source>
</evidence>
<comment type="similarity">
    <text evidence="1">Belongs to the glycosyltransferase 2 family.</text>
</comment>